<dbReference type="GO" id="GO:0046872">
    <property type="term" value="F:metal ion binding"/>
    <property type="evidence" value="ECO:0007669"/>
    <property type="project" value="UniProtKB-KW"/>
</dbReference>
<proteinExistence type="inferred from homology"/>
<protein>
    <recommendedName>
        <fullName evidence="2">non-specific serine/threonine protein kinase</fullName>
        <ecNumber evidence="2">2.7.11.1</ecNumber>
    </recommendedName>
</protein>
<reference evidence="14" key="1">
    <citation type="submission" date="2021-01" db="EMBL/GenBank/DDBJ databases">
        <title>Whole genome shotgun sequence of Virgisporangium ochraceum NBRC 16418.</title>
        <authorList>
            <person name="Komaki H."/>
            <person name="Tamura T."/>
        </authorList>
    </citation>
    <scope>NUCLEOTIDE SEQUENCE</scope>
    <source>
        <strain evidence="14">NBRC 16418</strain>
    </source>
</reference>
<keyword evidence="15" id="KW-1185">Reference proteome</keyword>
<comment type="caution">
    <text evidence="14">The sequence shown here is derived from an EMBL/GenBank/DDBJ whole genome shotgun (WGS) entry which is preliminary data.</text>
</comment>
<keyword evidence="9" id="KW-0460">Magnesium</keyword>
<dbReference type="SUPFAM" id="SSF56112">
    <property type="entry name" value="Protein kinase-like (PK-like)"/>
    <property type="match status" value="1"/>
</dbReference>
<evidence type="ECO:0000256" key="5">
    <source>
        <dbReference type="ARBA" id="ARBA00022723"/>
    </source>
</evidence>
<name>A0A8J4A353_9ACTN</name>
<keyword evidence="3" id="KW-0723">Serine/threonine-protein kinase</keyword>
<accession>A0A8J4A353</accession>
<evidence type="ECO:0000256" key="11">
    <source>
        <dbReference type="ARBA" id="ARBA00048679"/>
    </source>
</evidence>
<evidence type="ECO:0000259" key="13">
    <source>
        <dbReference type="SMART" id="SM00090"/>
    </source>
</evidence>
<feature type="region of interest" description="Disordered" evidence="12">
    <location>
        <begin position="1"/>
        <end position="67"/>
    </location>
</feature>
<evidence type="ECO:0000313" key="15">
    <source>
        <dbReference type="Proteomes" id="UP000635606"/>
    </source>
</evidence>
<dbReference type="PANTHER" id="PTHR45723">
    <property type="entry name" value="SERINE/THREONINE-PROTEIN KINASE RIO1"/>
    <property type="match status" value="1"/>
</dbReference>
<comment type="catalytic activity">
    <reaction evidence="10">
        <text>L-threonyl-[protein] + ATP = O-phospho-L-threonyl-[protein] + ADP + H(+)</text>
        <dbReference type="Rhea" id="RHEA:46608"/>
        <dbReference type="Rhea" id="RHEA-COMP:11060"/>
        <dbReference type="Rhea" id="RHEA-COMP:11605"/>
        <dbReference type="ChEBI" id="CHEBI:15378"/>
        <dbReference type="ChEBI" id="CHEBI:30013"/>
        <dbReference type="ChEBI" id="CHEBI:30616"/>
        <dbReference type="ChEBI" id="CHEBI:61977"/>
        <dbReference type="ChEBI" id="CHEBI:456216"/>
        <dbReference type="EC" id="2.7.11.1"/>
    </reaction>
</comment>
<dbReference type="GO" id="GO:0005524">
    <property type="term" value="F:ATP binding"/>
    <property type="evidence" value="ECO:0007669"/>
    <property type="project" value="UniProtKB-KW"/>
</dbReference>
<sequence>MREHDLGGGRSNRRRRFDDDEPRFVKRRRPGAQAPVAVDEPDPDGPPTGDRWSTFTDTGTLHGPQPWPDWVVTDDGAIDTELGMLKTGKEADVFLIERSGPLSGRSVLMAAKRYRAAEHRMFHRDAGYLEGRRERESRMNRATGNRTAFGREVIAGQWAGAEFAALGRLWQIGAEYGGVRVPYPVQLVGTELLLEFIGNADGEAAPRLVQTRPGWDELRSLWSQLVDALTVLARMGLAHGDLSPYNVLVHEGQLVLIDLPQVVDVVINPQGRDFLARDVTVMARWFAARGLEHDPSQLIDDLLRDAGVR</sequence>
<organism evidence="14 15">
    <name type="scientific">Virgisporangium ochraceum</name>
    <dbReference type="NCBI Taxonomy" id="65505"/>
    <lineage>
        <taxon>Bacteria</taxon>
        <taxon>Bacillati</taxon>
        <taxon>Actinomycetota</taxon>
        <taxon>Actinomycetes</taxon>
        <taxon>Micromonosporales</taxon>
        <taxon>Micromonosporaceae</taxon>
        <taxon>Virgisporangium</taxon>
    </lineage>
</organism>
<dbReference type="InterPro" id="IPR011009">
    <property type="entry name" value="Kinase-like_dom_sf"/>
</dbReference>
<keyword evidence="7 14" id="KW-0418">Kinase</keyword>
<evidence type="ECO:0000256" key="10">
    <source>
        <dbReference type="ARBA" id="ARBA00047899"/>
    </source>
</evidence>
<dbReference type="InterPro" id="IPR000687">
    <property type="entry name" value="RIO_kinase"/>
</dbReference>
<dbReference type="EC" id="2.7.11.1" evidence="2"/>
<keyword evidence="6" id="KW-0547">Nucleotide-binding</keyword>
<keyword evidence="4" id="KW-0808">Transferase</keyword>
<dbReference type="InterPro" id="IPR018934">
    <property type="entry name" value="RIO_dom"/>
</dbReference>
<evidence type="ECO:0000256" key="7">
    <source>
        <dbReference type="ARBA" id="ARBA00022777"/>
    </source>
</evidence>
<evidence type="ECO:0000256" key="6">
    <source>
        <dbReference type="ARBA" id="ARBA00022741"/>
    </source>
</evidence>
<dbReference type="GO" id="GO:0004674">
    <property type="term" value="F:protein serine/threonine kinase activity"/>
    <property type="evidence" value="ECO:0007669"/>
    <property type="project" value="UniProtKB-KW"/>
</dbReference>
<dbReference type="Proteomes" id="UP000635606">
    <property type="component" value="Unassembled WGS sequence"/>
</dbReference>
<dbReference type="Gene3D" id="3.30.200.20">
    <property type="entry name" value="Phosphorylase Kinase, domain 1"/>
    <property type="match status" value="1"/>
</dbReference>
<evidence type="ECO:0000256" key="12">
    <source>
        <dbReference type="SAM" id="MobiDB-lite"/>
    </source>
</evidence>
<evidence type="ECO:0000313" key="14">
    <source>
        <dbReference type="EMBL" id="GIJ74987.1"/>
    </source>
</evidence>
<dbReference type="AlphaFoldDB" id="A0A8J4A353"/>
<evidence type="ECO:0000256" key="9">
    <source>
        <dbReference type="ARBA" id="ARBA00022842"/>
    </source>
</evidence>
<evidence type="ECO:0000256" key="8">
    <source>
        <dbReference type="ARBA" id="ARBA00022840"/>
    </source>
</evidence>
<dbReference type="RefSeq" id="WP_203934765.1">
    <property type="nucleotide sequence ID" value="NZ_BOPH01000146.1"/>
</dbReference>
<keyword evidence="5" id="KW-0479">Metal-binding</keyword>
<comment type="catalytic activity">
    <reaction evidence="11">
        <text>L-seryl-[protein] + ATP = O-phospho-L-seryl-[protein] + ADP + H(+)</text>
        <dbReference type="Rhea" id="RHEA:17989"/>
        <dbReference type="Rhea" id="RHEA-COMP:9863"/>
        <dbReference type="Rhea" id="RHEA-COMP:11604"/>
        <dbReference type="ChEBI" id="CHEBI:15378"/>
        <dbReference type="ChEBI" id="CHEBI:29999"/>
        <dbReference type="ChEBI" id="CHEBI:30616"/>
        <dbReference type="ChEBI" id="CHEBI:83421"/>
        <dbReference type="ChEBI" id="CHEBI:456216"/>
        <dbReference type="EC" id="2.7.11.1"/>
    </reaction>
</comment>
<keyword evidence="8" id="KW-0067">ATP-binding</keyword>
<dbReference type="Pfam" id="PF01163">
    <property type="entry name" value="RIO1"/>
    <property type="match status" value="1"/>
</dbReference>
<evidence type="ECO:0000256" key="2">
    <source>
        <dbReference type="ARBA" id="ARBA00012513"/>
    </source>
</evidence>
<gene>
    <name evidence="14" type="ORF">Voc01_099040</name>
</gene>
<feature type="domain" description="RIO kinase" evidence="13">
    <location>
        <begin position="50"/>
        <end position="304"/>
    </location>
</feature>
<dbReference type="InterPro" id="IPR051272">
    <property type="entry name" value="RIO-type_Ser/Thr_kinase"/>
</dbReference>
<dbReference type="EMBL" id="BOPH01000146">
    <property type="protein sequence ID" value="GIJ74987.1"/>
    <property type="molecule type" value="Genomic_DNA"/>
</dbReference>
<dbReference type="Gene3D" id="1.10.510.10">
    <property type="entry name" value="Transferase(Phosphotransferase) domain 1"/>
    <property type="match status" value="1"/>
</dbReference>
<dbReference type="SMART" id="SM00090">
    <property type="entry name" value="RIO"/>
    <property type="match status" value="1"/>
</dbReference>
<comment type="similarity">
    <text evidence="1">Belongs to the protein kinase superfamily. RIO-type Ser/Thr kinase family.</text>
</comment>
<evidence type="ECO:0000256" key="4">
    <source>
        <dbReference type="ARBA" id="ARBA00022679"/>
    </source>
</evidence>
<evidence type="ECO:0000256" key="3">
    <source>
        <dbReference type="ARBA" id="ARBA00022527"/>
    </source>
</evidence>
<evidence type="ECO:0000256" key="1">
    <source>
        <dbReference type="ARBA" id="ARBA00009196"/>
    </source>
</evidence>